<dbReference type="VEuPathDB" id="VectorBase:PPAI003670"/>
<dbReference type="VEuPathDB" id="VectorBase:PPAPM1_006464"/>
<dbReference type="GeneID" id="129809965"/>
<evidence type="ECO:0000313" key="1">
    <source>
        <dbReference type="EnsemblMetazoa" id="PPAI003670-PA"/>
    </source>
</evidence>
<name>A0A1B0D7Z7_PHLPP</name>
<keyword evidence="2" id="KW-1185">Reference proteome</keyword>
<dbReference type="RefSeq" id="XP_055716121.1">
    <property type="nucleotide sequence ID" value="XM_055860146.1"/>
</dbReference>
<organism evidence="1 2">
    <name type="scientific">Phlebotomus papatasi</name>
    <name type="common">Sandfly</name>
    <dbReference type="NCBI Taxonomy" id="29031"/>
    <lineage>
        <taxon>Eukaryota</taxon>
        <taxon>Metazoa</taxon>
        <taxon>Ecdysozoa</taxon>
        <taxon>Arthropoda</taxon>
        <taxon>Hexapoda</taxon>
        <taxon>Insecta</taxon>
        <taxon>Pterygota</taxon>
        <taxon>Neoptera</taxon>
        <taxon>Endopterygota</taxon>
        <taxon>Diptera</taxon>
        <taxon>Nematocera</taxon>
        <taxon>Psychodoidea</taxon>
        <taxon>Psychodidae</taxon>
        <taxon>Phlebotomus</taxon>
        <taxon>Phlebotomus</taxon>
    </lineage>
</organism>
<dbReference type="EnsemblMetazoa" id="PPAI003670-RA">
    <property type="protein sequence ID" value="PPAI003670-PA"/>
    <property type="gene ID" value="PPAI003670"/>
</dbReference>
<dbReference type="Proteomes" id="UP000092462">
    <property type="component" value="Unassembled WGS sequence"/>
</dbReference>
<protein>
    <submittedName>
        <fullName evidence="1">Uncharacterized protein</fullName>
    </submittedName>
</protein>
<dbReference type="EMBL" id="AJVK01034932">
    <property type="status" value="NOT_ANNOTATED_CDS"/>
    <property type="molecule type" value="Genomic_DNA"/>
</dbReference>
<dbReference type="OrthoDB" id="10412348at2759"/>
<dbReference type="AlphaFoldDB" id="A0A1B0D7Z7"/>
<sequence>MKTLIVLSLAILAIAGKVTAQEDNLLLNVLERTIQLNDEYEEFKNATRFFMGDHIRHVASLVLDVVINEIGSWSARFKKHCPTTFNSEAQGAIVMQCSNEAMEELAFRQDGMFDFLEHMDEVNNEVSISVVDRLADFNIITNSDDFESSFDPIYSDFRNRLDTYVVELGYMISDLAGVSNNMPQDVQACIDAGFQKLLKTC</sequence>
<accession>A0A1B0D7Z7</accession>
<dbReference type="KEGG" id="ppap:129809965"/>
<proteinExistence type="predicted"/>
<evidence type="ECO:0000313" key="2">
    <source>
        <dbReference type="Proteomes" id="UP000092462"/>
    </source>
</evidence>
<reference evidence="1" key="1">
    <citation type="submission" date="2022-08" db="UniProtKB">
        <authorList>
            <consortium name="EnsemblMetazoa"/>
        </authorList>
    </citation>
    <scope>IDENTIFICATION</scope>
    <source>
        <strain evidence="1">Israel</strain>
    </source>
</reference>